<organism evidence="20 21">
    <name type="scientific">Coccomyxa viridis</name>
    <dbReference type="NCBI Taxonomy" id="1274662"/>
    <lineage>
        <taxon>Eukaryota</taxon>
        <taxon>Viridiplantae</taxon>
        <taxon>Chlorophyta</taxon>
        <taxon>core chlorophytes</taxon>
        <taxon>Trebouxiophyceae</taxon>
        <taxon>Trebouxiophyceae incertae sedis</taxon>
        <taxon>Coccomyxaceae</taxon>
        <taxon>Coccomyxa</taxon>
    </lineage>
</organism>
<comment type="subcellular location">
    <subcellularLocation>
        <location evidence="3">Chromosome</location>
    </subcellularLocation>
    <subcellularLocation>
        <location evidence="2 16">Nucleus</location>
    </subcellularLocation>
</comment>
<dbReference type="Gene3D" id="3.30.110.110">
    <property type="entry name" value="Mre11, capping domain"/>
    <property type="match status" value="1"/>
</dbReference>
<evidence type="ECO:0000256" key="7">
    <source>
        <dbReference type="ARBA" id="ARBA00022723"/>
    </source>
</evidence>
<feature type="compositionally biased region" description="Acidic residues" evidence="18">
    <location>
        <begin position="660"/>
        <end position="676"/>
    </location>
</feature>
<gene>
    <name evidence="20" type="ORF">CVIRNUC_009451</name>
</gene>
<evidence type="ECO:0000256" key="2">
    <source>
        <dbReference type="ARBA" id="ARBA00004123"/>
    </source>
</evidence>
<dbReference type="InterPro" id="IPR041796">
    <property type="entry name" value="Mre11_N"/>
</dbReference>
<dbReference type="Pfam" id="PF04152">
    <property type="entry name" value="Mre11_DNA_bind"/>
    <property type="match status" value="1"/>
</dbReference>
<dbReference type="GO" id="GO:0006303">
    <property type="term" value="P:double-strand break repair via nonhomologous end joining"/>
    <property type="evidence" value="ECO:0007669"/>
    <property type="project" value="TreeGrafter"/>
</dbReference>
<dbReference type="InterPro" id="IPR007281">
    <property type="entry name" value="Mre11_DNA-bd"/>
</dbReference>
<keyword evidence="21" id="KW-1185">Reference proteome</keyword>
<comment type="similarity">
    <text evidence="4 16">Belongs to the MRE11/RAD32 family.</text>
</comment>
<dbReference type="PANTHER" id="PTHR10139">
    <property type="entry name" value="DOUBLE-STRAND BREAK REPAIR PROTEIN MRE11"/>
    <property type="match status" value="1"/>
</dbReference>
<evidence type="ECO:0000256" key="17">
    <source>
        <dbReference type="PIRSR" id="PIRSR000882-1"/>
    </source>
</evidence>
<evidence type="ECO:0000256" key="10">
    <source>
        <dbReference type="ARBA" id="ARBA00022801"/>
    </source>
</evidence>
<keyword evidence="12 16" id="KW-0234">DNA repair</keyword>
<dbReference type="GO" id="GO:0007095">
    <property type="term" value="P:mitotic G2 DNA damage checkpoint signaling"/>
    <property type="evidence" value="ECO:0007669"/>
    <property type="project" value="TreeGrafter"/>
</dbReference>
<keyword evidence="9 16" id="KW-0227">DNA damage</keyword>
<feature type="region of interest" description="Disordered" evidence="18">
    <location>
        <begin position="516"/>
        <end position="764"/>
    </location>
</feature>
<evidence type="ECO:0000256" key="3">
    <source>
        <dbReference type="ARBA" id="ARBA00004286"/>
    </source>
</evidence>
<feature type="compositionally biased region" description="Basic residues" evidence="18">
    <location>
        <begin position="680"/>
        <end position="696"/>
    </location>
</feature>
<keyword evidence="13 16" id="KW-0464">Manganese</keyword>
<evidence type="ECO:0000256" key="13">
    <source>
        <dbReference type="ARBA" id="ARBA00023211"/>
    </source>
</evidence>
<dbReference type="InterPro" id="IPR003701">
    <property type="entry name" value="Mre11"/>
</dbReference>
<reference evidence="20 21" key="1">
    <citation type="submission" date="2023-10" db="EMBL/GenBank/DDBJ databases">
        <authorList>
            <person name="Maclean D."/>
            <person name="Macfadyen A."/>
        </authorList>
    </citation>
    <scope>NUCLEOTIDE SEQUENCE [LARGE SCALE GENOMIC DNA]</scope>
</reference>
<keyword evidence="14 16" id="KW-0539">Nucleus</keyword>
<evidence type="ECO:0000313" key="20">
    <source>
        <dbReference type="EMBL" id="CAK0786238.1"/>
    </source>
</evidence>
<accession>A0AAV1IK15</accession>
<dbReference type="AlphaFoldDB" id="A0AAV1IK15"/>
<dbReference type="Pfam" id="PF00149">
    <property type="entry name" value="Metallophos"/>
    <property type="match status" value="1"/>
</dbReference>
<keyword evidence="11 16" id="KW-0269">Exonuclease</keyword>
<dbReference type="GO" id="GO:0097552">
    <property type="term" value="P:mitochondrial double-strand break repair via homologous recombination"/>
    <property type="evidence" value="ECO:0007669"/>
    <property type="project" value="TreeGrafter"/>
</dbReference>
<comment type="cofactor">
    <cofactor evidence="1 16">
        <name>Mn(2+)</name>
        <dbReference type="ChEBI" id="CHEBI:29035"/>
    </cofactor>
</comment>
<evidence type="ECO:0000256" key="5">
    <source>
        <dbReference type="ARBA" id="ARBA00022454"/>
    </source>
</evidence>
<dbReference type="GO" id="GO:0000014">
    <property type="term" value="F:single-stranded DNA endodeoxyribonuclease activity"/>
    <property type="evidence" value="ECO:0007669"/>
    <property type="project" value="TreeGrafter"/>
</dbReference>
<keyword evidence="7" id="KW-0479">Metal-binding</keyword>
<evidence type="ECO:0000256" key="1">
    <source>
        <dbReference type="ARBA" id="ARBA00001936"/>
    </source>
</evidence>
<feature type="compositionally biased region" description="Polar residues" evidence="18">
    <location>
        <begin position="609"/>
        <end position="625"/>
    </location>
</feature>
<evidence type="ECO:0000256" key="16">
    <source>
        <dbReference type="PIRNR" id="PIRNR000882"/>
    </source>
</evidence>
<evidence type="ECO:0000256" key="12">
    <source>
        <dbReference type="ARBA" id="ARBA00023204"/>
    </source>
</evidence>
<feature type="domain" description="Mre11 DNA-binding" evidence="19">
    <location>
        <begin position="304"/>
        <end position="465"/>
    </location>
</feature>
<dbReference type="Gene3D" id="3.60.21.10">
    <property type="match status" value="1"/>
</dbReference>
<name>A0AAV1IK15_9CHLO</name>
<dbReference type="GO" id="GO:0000724">
    <property type="term" value="P:double-strand break repair via homologous recombination"/>
    <property type="evidence" value="ECO:0007669"/>
    <property type="project" value="TreeGrafter"/>
</dbReference>
<dbReference type="GO" id="GO:0035861">
    <property type="term" value="C:site of double-strand break"/>
    <property type="evidence" value="ECO:0007669"/>
    <property type="project" value="TreeGrafter"/>
</dbReference>
<evidence type="ECO:0000256" key="9">
    <source>
        <dbReference type="ARBA" id="ARBA00022763"/>
    </source>
</evidence>
<dbReference type="InterPro" id="IPR038487">
    <property type="entry name" value="Mre11_capping_dom"/>
</dbReference>
<keyword evidence="5" id="KW-0158">Chromosome</keyword>
<evidence type="ECO:0000256" key="11">
    <source>
        <dbReference type="ARBA" id="ARBA00022839"/>
    </source>
</evidence>
<dbReference type="CDD" id="cd00840">
    <property type="entry name" value="MPP_Mre11_N"/>
    <property type="match status" value="1"/>
</dbReference>
<sequence>MAGDDRANLLRILIATDNHLGVWEKDEIRKDDSFTTFEEIFDHAKRYDVDFVLLGGDLFHDNKPSRTTIVRAMNVLSKYCLKPKPVSFSMLSDESKTLVSGKANFHSDGLHVGLPVFTIHGNHDDPSGADNLSAVDVLSTCKLVNYFGKTPLTGSTVGTLQIEPLLLKKGTTKVALYGLGNVRDERLARAFNTPEGIKWMRAPGGTDEQGSEWFNIFVLHQNRVEHGYGSKNAIKPEYLARFLDLVIWGHEHECIPEAWEPELEEEKARNFSILQPGSSVATALSEGESKRKHIMVLEILGEQWRTIKVALKTVRPFVFESIVLAKQKGLNPDESEGITKLLEAKVKEMISSAQKRAAGQADAQMLPLIRLRVDYTGFSTINAQRFGQQFVGKVANPHDLLLFQKAPARKPKAEAGDPNAAVPMELGMRPEALDEQQIELLIHEQVHQKLQVILEGEMALALQDFVDKDDKQALASCVKKSLETVQRAVVGSTPADKDAVADTEMVALLDQHLEKRRTTHQAEPSQLRRKDVKLPAITGAATRNAGDADAELDEDGPSSSAVLPPASRAKSGAASRAGSNPGAGRGRRQATLGEAFSKGKRPSAAASPDGTQQSAAQRRQPQTPSHGKRAAAQGARKRMNSILESDEQDASVSDVGGDMAADEIEGSDDSSVEDLEAPSRKRKAPQTALKLKRAKHAAPAQKMPAAQMGSVAGSAGAGMLIDSDSDDGRKAQPAATARFGSRRLGTAGSQQPSQATGRQWGARK</sequence>
<evidence type="ECO:0000256" key="18">
    <source>
        <dbReference type="SAM" id="MobiDB-lite"/>
    </source>
</evidence>
<dbReference type="PANTHER" id="PTHR10139:SF1">
    <property type="entry name" value="DOUBLE-STRAND BREAK REPAIR PROTEIN MRE11"/>
    <property type="match status" value="1"/>
</dbReference>
<keyword evidence="8 16" id="KW-0255">Endonuclease</keyword>
<dbReference type="GO" id="GO:0030145">
    <property type="term" value="F:manganese ion binding"/>
    <property type="evidence" value="ECO:0007669"/>
    <property type="project" value="UniProtKB-UniRule"/>
</dbReference>
<feature type="compositionally biased region" description="Low complexity" evidence="18">
    <location>
        <begin position="566"/>
        <end position="579"/>
    </location>
</feature>
<proteinExistence type="inferred from homology"/>
<protein>
    <recommendedName>
        <fullName evidence="16">Double-strand break repair protein</fullName>
    </recommendedName>
</protein>
<evidence type="ECO:0000256" key="14">
    <source>
        <dbReference type="ARBA" id="ARBA00023242"/>
    </source>
</evidence>
<dbReference type="GO" id="GO:0030870">
    <property type="term" value="C:Mre11 complex"/>
    <property type="evidence" value="ECO:0007669"/>
    <property type="project" value="UniProtKB-UniRule"/>
</dbReference>
<dbReference type="GO" id="GO:0008296">
    <property type="term" value="F:3'-5'-DNA exonuclease activity"/>
    <property type="evidence" value="ECO:0007669"/>
    <property type="project" value="InterPro"/>
</dbReference>
<feature type="active site" description="Proton donor" evidence="17">
    <location>
        <position position="123"/>
    </location>
</feature>
<dbReference type="PIRSF" id="PIRSF000882">
    <property type="entry name" value="DSB_repair_MRE11"/>
    <property type="match status" value="1"/>
</dbReference>
<keyword evidence="15 16" id="KW-0469">Meiosis</keyword>
<evidence type="ECO:0000259" key="19">
    <source>
        <dbReference type="SMART" id="SM01347"/>
    </source>
</evidence>
<dbReference type="GO" id="GO:0000723">
    <property type="term" value="P:telomere maintenance"/>
    <property type="evidence" value="ECO:0007669"/>
    <property type="project" value="TreeGrafter"/>
</dbReference>
<evidence type="ECO:0000256" key="6">
    <source>
        <dbReference type="ARBA" id="ARBA00022722"/>
    </source>
</evidence>
<comment type="caution">
    <text evidence="20">The sequence shown here is derived from an EMBL/GenBank/DDBJ whole genome shotgun (WGS) entry which is preliminary data.</text>
</comment>
<dbReference type="SMART" id="SM01347">
    <property type="entry name" value="Mre11_DNA_bind"/>
    <property type="match status" value="1"/>
</dbReference>
<dbReference type="InterPro" id="IPR029052">
    <property type="entry name" value="Metallo-depent_PP-like"/>
</dbReference>
<keyword evidence="10 16" id="KW-0378">Hydrolase</keyword>
<feature type="compositionally biased region" description="Polar residues" evidence="18">
    <location>
        <begin position="747"/>
        <end position="757"/>
    </location>
</feature>
<evidence type="ECO:0000256" key="15">
    <source>
        <dbReference type="ARBA" id="ARBA00023254"/>
    </source>
</evidence>
<keyword evidence="6 16" id="KW-0540">Nuclease</keyword>
<dbReference type="Proteomes" id="UP001314263">
    <property type="component" value="Unassembled WGS sequence"/>
</dbReference>
<evidence type="ECO:0000313" key="21">
    <source>
        <dbReference type="Proteomes" id="UP001314263"/>
    </source>
</evidence>
<evidence type="ECO:0000256" key="8">
    <source>
        <dbReference type="ARBA" id="ARBA00022759"/>
    </source>
</evidence>
<dbReference type="GO" id="GO:0042138">
    <property type="term" value="P:meiotic DNA double-strand break formation"/>
    <property type="evidence" value="ECO:0007669"/>
    <property type="project" value="TreeGrafter"/>
</dbReference>
<dbReference type="InterPro" id="IPR004843">
    <property type="entry name" value="Calcineurin-like_PHP"/>
</dbReference>
<dbReference type="SUPFAM" id="SSF56300">
    <property type="entry name" value="Metallo-dependent phosphatases"/>
    <property type="match status" value="1"/>
</dbReference>
<evidence type="ECO:0000256" key="4">
    <source>
        <dbReference type="ARBA" id="ARBA00009028"/>
    </source>
</evidence>
<comment type="function">
    <text evidence="16">Core component of the MRN complex, which plays a central role in double-strand break (DSB) repair, DNA recombination, maintenance of telomere integrity and meiosis. The MRN complex is involved in the repair of DNA double-strand breaks (DSBs) via homologous recombination (HR), an error-free mechanism which primarily occurs during S and G2 phases. The complex (1) mediates the end resection of damaged DNA, which generates proper single-stranded DNA, a key initial steps in HR, and is (2) required for the recruitment of other repair factors and efficient activation of ATM and ATR upon DNA damage. Within the MRN complex, MRE11 possesses both single-strand endonuclease activity and double-strand-specific 3'-5' exonuclease activity. MRE11 first endonucleolytically cleaves the 5' strand at DNA DSB ends to prevent non-homologous end joining (NHEJ) and licence HR. It then generates a single-stranded DNA gap via 3' to 5' exonucleolytic degradation, which is required for single-strand invasion and recombination.</text>
</comment>
<dbReference type="EMBL" id="CAUYUE010000014">
    <property type="protein sequence ID" value="CAK0786238.1"/>
    <property type="molecule type" value="Genomic_DNA"/>
</dbReference>
<feature type="compositionally biased region" description="Low complexity" evidence="18">
    <location>
        <begin position="697"/>
        <end position="719"/>
    </location>
</feature>